<evidence type="ECO:0000313" key="2">
    <source>
        <dbReference type="EMBL" id="MZP30811.1"/>
    </source>
</evidence>
<keyword evidence="2" id="KW-0378">Hydrolase</keyword>
<organism evidence="2 3">
    <name type="scientific">Heliomicrobium undosum</name>
    <dbReference type="NCBI Taxonomy" id="121734"/>
    <lineage>
        <taxon>Bacteria</taxon>
        <taxon>Bacillati</taxon>
        <taxon>Bacillota</taxon>
        <taxon>Clostridia</taxon>
        <taxon>Eubacteriales</taxon>
        <taxon>Heliobacteriaceae</taxon>
        <taxon>Heliomicrobium</taxon>
    </lineage>
</organism>
<dbReference type="SUPFAM" id="SSF53474">
    <property type="entry name" value="alpha/beta-Hydrolases"/>
    <property type="match status" value="1"/>
</dbReference>
<gene>
    <name evidence="2" type="ORF">GTO91_13920</name>
</gene>
<dbReference type="InterPro" id="IPR000073">
    <property type="entry name" value="AB_hydrolase_1"/>
</dbReference>
<sequence length="330" mass="37314">MLQANGRSYQHRILRTVGWAFIILLLLAGTGFASHETAESVTTSRLALGEHTAVINGVELRYHVSGDGPLCIVHPGGPGFDWTYAKMPEVEKHYRLVYLEPVGTGASGRLEKPEDYTFERYVEDLEGLRRHLGLEKMFLLGHSHGGMVAQRYALRHGDRLQGLILYGTTPVTDDAFRKAVTLNTLWFFDRPWYWEALAGLRDAASVRTDEEATRNFRRYVGLYFADYDAHREEIDRFAEGILCSLAPNQGFYRQMPLFDTRERLREIQAPVLILAGRKDFVCPVQYAEEMASRIHGSRLVLFEQSGHLAHLEEPAAFAHAMASFKAVAGK</sequence>
<dbReference type="InterPro" id="IPR029058">
    <property type="entry name" value="AB_hydrolase_fold"/>
</dbReference>
<dbReference type="PANTHER" id="PTHR43798">
    <property type="entry name" value="MONOACYLGLYCEROL LIPASE"/>
    <property type="match status" value="1"/>
</dbReference>
<dbReference type="EMBL" id="WXEY01000019">
    <property type="protein sequence ID" value="MZP30811.1"/>
    <property type="molecule type" value="Genomic_DNA"/>
</dbReference>
<dbReference type="Proteomes" id="UP000463470">
    <property type="component" value="Unassembled WGS sequence"/>
</dbReference>
<accession>A0A845LD20</accession>
<keyword evidence="3" id="KW-1185">Reference proteome</keyword>
<name>A0A845LD20_9FIRM</name>
<dbReference type="GO" id="GO:0016787">
    <property type="term" value="F:hydrolase activity"/>
    <property type="evidence" value="ECO:0007669"/>
    <property type="project" value="UniProtKB-KW"/>
</dbReference>
<dbReference type="Pfam" id="PF00561">
    <property type="entry name" value="Abhydrolase_1"/>
    <property type="match status" value="1"/>
</dbReference>
<feature type="domain" description="AB hydrolase-1" evidence="1">
    <location>
        <begin position="72"/>
        <end position="314"/>
    </location>
</feature>
<evidence type="ECO:0000259" key="1">
    <source>
        <dbReference type="Pfam" id="PF00561"/>
    </source>
</evidence>
<dbReference type="GO" id="GO:0016020">
    <property type="term" value="C:membrane"/>
    <property type="evidence" value="ECO:0007669"/>
    <property type="project" value="TreeGrafter"/>
</dbReference>
<dbReference type="AlphaFoldDB" id="A0A845LD20"/>
<evidence type="ECO:0000313" key="3">
    <source>
        <dbReference type="Proteomes" id="UP000463470"/>
    </source>
</evidence>
<comment type="caution">
    <text evidence="2">The sequence shown here is derived from an EMBL/GenBank/DDBJ whole genome shotgun (WGS) entry which is preliminary data.</text>
</comment>
<dbReference type="Gene3D" id="3.40.50.1820">
    <property type="entry name" value="alpha/beta hydrolase"/>
    <property type="match status" value="1"/>
</dbReference>
<dbReference type="InterPro" id="IPR050266">
    <property type="entry name" value="AB_hydrolase_sf"/>
</dbReference>
<protein>
    <submittedName>
        <fullName evidence="2">Alpha/beta fold hydrolase</fullName>
    </submittedName>
</protein>
<reference evidence="2 3" key="1">
    <citation type="submission" date="2020-01" db="EMBL/GenBank/DDBJ databases">
        <title>Whole-genome sequence of Heliobacterium undosum DSM 13378.</title>
        <authorList>
            <person name="Kyndt J.A."/>
            <person name="Meyer T.E."/>
        </authorList>
    </citation>
    <scope>NUCLEOTIDE SEQUENCE [LARGE SCALE GENOMIC DNA]</scope>
    <source>
        <strain evidence="2 3">DSM 13378</strain>
    </source>
</reference>
<proteinExistence type="predicted"/>
<dbReference type="RefSeq" id="WP_161259334.1">
    <property type="nucleotide sequence ID" value="NZ_WXEY01000019.1"/>
</dbReference>
<dbReference type="PANTHER" id="PTHR43798:SF33">
    <property type="entry name" value="HYDROLASE, PUTATIVE (AFU_ORTHOLOGUE AFUA_2G14860)-RELATED"/>
    <property type="match status" value="1"/>
</dbReference>
<dbReference type="OrthoDB" id="9775557at2"/>